<dbReference type="PANTHER" id="PTHR43245">
    <property type="entry name" value="BIFUNCTIONAL POLYMYXIN RESISTANCE PROTEIN ARNA"/>
    <property type="match status" value="1"/>
</dbReference>
<dbReference type="Gene3D" id="3.40.50.720">
    <property type="entry name" value="NAD(P)-binding Rossmann-like Domain"/>
    <property type="match status" value="1"/>
</dbReference>
<evidence type="ECO:0000256" key="2">
    <source>
        <dbReference type="ARBA" id="ARBA00006214"/>
    </source>
</evidence>
<feature type="transmembrane region" description="Helical" evidence="10">
    <location>
        <begin position="533"/>
        <end position="552"/>
    </location>
</feature>
<accession>A0A375GPZ2</accession>
<dbReference type="Gene3D" id="1.20.1440.130">
    <property type="entry name" value="VKOR domain"/>
    <property type="match status" value="1"/>
</dbReference>
<dbReference type="GO" id="GO:0016491">
    <property type="term" value="F:oxidoreductase activity"/>
    <property type="evidence" value="ECO:0007669"/>
    <property type="project" value="UniProtKB-KW"/>
</dbReference>
<gene>
    <name evidence="16" type="ORF">CO2235_MP80300</name>
    <name evidence="15" type="ORF">CO2235_U770190</name>
    <name evidence="14" type="ORF">JTE92_06460</name>
</gene>
<dbReference type="Pfam" id="PF01370">
    <property type="entry name" value="Epimerase"/>
    <property type="match status" value="1"/>
</dbReference>
<evidence type="ECO:0000313" key="15">
    <source>
        <dbReference type="EMBL" id="SPC07748.1"/>
    </source>
</evidence>
<dbReference type="Pfam" id="PF03779">
    <property type="entry name" value="SPW"/>
    <property type="match status" value="1"/>
</dbReference>
<keyword evidence="4" id="KW-0874">Quinone</keyword>
<evidence type="ECO:0000256" key="10">
    <source>
        <dbReference type="SAM" id="Phobius"/>
    </source>
</evidence>
<dbReference type="InterPro" id="IPR050177">
    <property type="entry name" value="Lipid_A_modif_metabolic_enz"/>
</dbReference>
<keyword evidence="5 10" id="KW-1133">Transmembrane helix</keyword>
<evidence type="ECO:0000256" key="1">
    <source>
        <dbReference type="ARBA" id="ARBA00004141"/>
    </source>
</evidence>
<evidence type="ECO:0000256" key="9">
    <source>
        <dbReference type="ARBA" id="ARBA00023284"/>
    </source>
</evidence>
<dbReference type="InterPro" id="IPR001509">
    <property type="entry name" value="Epimerase_deHydtase"/>
</dbReference>
<feature type="domain" description="SPW repeat-containing integral membrane" evidence="12">
    <location>
        <begin position="429"/>
        <end position="500"/>
    </location>
</feature>
<evidence type="ECO:0000313" key="14">
    <source>
        <dbReference type="EMBL" id="QRQ90327.1"/>
    </source>
</evidence>
<feature type="transmembrane region" description="Helical" evidence="10">
    <location>
        <begin position="750"/>
        <end position="769"/>
    </location>
</feature>
<proteinExistence type="inferred from homology"/>
<dbReference type="GeneID" id="303489154"/>
<keyword evidence="7 10" id="KW-0472">Membrane</keyword>
<keyword evidence="18" id="KW-1185">Reference proteome</keyword>
<dbReference type="InterPro" id="IPR005530">
    <property type="entry name" value="SPW"/>
</dbReference>
<feature type="transmembrane region" description="Helical" evidence="10">
    <location>
        <begin position="723"/>
        <end position="744"/>
    </location>
</feature>
<dbReference type="RefSeq" id="WP_063239256.1">
    <property type="nucleotide sequence ID" value="NZ_CP069809.1"/>
</dbReference>
<evidence type="ECO:0000313" key="17">
    <source>
        <dbReference type="Proteomes" id="UP000256862"/>
    </source>
</evidence>
<dbReference type="Proteomes" id="UP000623307">
    <property type="component" value="Chromosome 1"/>
</dbReference>
<reference evidence="15 17" key="2">
    <citation type="submission" date="2018-01" db="EMBL/GenBank/DDBJ databases">
        <authorList>
            <person name="Clerissi C."/>
        </authorList>
    </citation>
    <scope>NUCLEOTIDE SEQUENCE</scope>
    <source>
        <strain evidence="15">Cupriavidus oxalaticus LMG 2235</strain>
        <plasmid evidence="17">co2235_mp</plasmid>
    </source>
</reference>
<evidence type="ECO:0000313" key="18">
    <source>
        <dbReference type="Proteomes" id="UP000623307"/>
    </source>
</evidence>
<reference evidence="17" key="1">
    <citation type="submission" date="2018-01" db="EMBL/GenBank/DDBJ databases">
        <authorList>
            <person name="Gaut B.S."/>
            <person name="Morton B.R."/>
            <person name="Clegg M.T."/>
            <person name="Duvall M.R."/>
        </authorList>
    </citation>
    <scope>NUCLEOTIDE SEQUENCE [LARGE SCALE GENOMIC DNA]</scope>
</reference>
<dbReference type="SUPFAM" id="SSF51735">
    <property type="entry name" value="NAD(P)-binding Rossmann-fold domains"/>
    <property type="match status" value="1"/>
</dbReference>
<dbReference type="AlphaFoldDB" id="A0A375GPZ2"/>
<evidence type="ECO:0000259" key="12">
    <source>
        <dbReference type="Pfam" id="PF03779"/>
    </source>
</evidence>
<dbReference type="InterPro" id="IPR036291">
    <property type="entry name" value="NAD(P)-bd_dom_sf"/>
</dbReference>
<name>A0A375GPZ2_9BURK</name>
<dbReference type="EMBL" id="OGUS01000143">
    <property type="protein sequence ID" value="SPC24420.1"/>
    <property type="molecule type" value="Genomic_DNA"/>
</dbReference>
<keyword evidence="3 10" id="KW-0812">Transmembrane</keyword>
<dbReference type="Pfam" id="PF07884">
    <property type="entry name" value="VKOR"/>
    <property type="match status" value="1"/>
</dbReference>
<dbReference type="Proteomes" id="UP000256862">
    <property type="component" value="Plasmid CO2235_mp"/>
</dbReference>
<feature type="domain" description="NAD-dependent epimerase/dehydratase" evidence="11">
    <location>
        <begin position="8"/>
        <end position="231"/>
    </location>
</feature>
<dbReference type="EMBL" id="OGUS01000084">
    <property type="protein sequence ID" value="SPC07748.1"/>
    <property type="molecule type" value="Genomic_DNA"/>
</dbReference>
<dbReference type="InterPro" id="IPR012932">
    <property type="entry name" value="VKOR"/>
</dbReference>
<dbReference type="CDD" id="cd12919">
    <property type="entry name" value="VKOR_2"/>
    <property type="match status" value="1"/>
</dbReference>
<dbReference type="OrthoDB" id="9801056at2"/>
<evidence type="ECO:0000256" key="7">
    <source>
        <dbReference type="ARBA" id="ARBA00023136"/>
    </source>
</evidence>
<evidence type="ECO:0000256" key="5">
    <source>
        <dbReference type="ARBA" id="ARBA00022989"/>
    </source>
</evidence>
<evidence type="ECO:0000259" key="11">
    <source>
        <dbReference type="Pfam" id="PF01370"/>
    </source>
</evidence>
<dbReference type="InterPro" id="IPR038354">
    <property type="entry name" value="VKOR_sf"/>
</dbReference>
<dbReference type="GO" id="GO:0016020">
    <property type="term" value="C:membrane"/>
    <property type="evidence" value="ECO:0007669"/>
    <property type="project" value="UniProtKB-SubCell"/>
</dbReference>
<comment type="subcellular location">
    <subcellularLocation>
        <location evidence="1">Membrane</location>
        <topology evidence="1">Multi-pass membrane protein</topology>
    </subcellularLocation>
</comment>
<feature type="transmembrane region" description="Helical" evidence="10">
    <location>
        <begin position="776"/>
        <end position="794"/>
    </location>
</feature>
<evidence type="ECO:0000256" key="4">
    <source>
        <dbReference type="ARBA" id="ARBA00022719"/>
    </source>
</evidence>
<evidence type="ECO:0000259" key="13">
    <source>
        <dbReference type="Pfam" id="PF07884"/>
    </source>
</evidence>
<evidence type="ECO:0000256" key="3">
    <source>
        <dbReference type="ARBA" id="ARBA00022692"/>
    </source>
</evidence>
<comment type="similarity">
    <text evidence="2">Belongs to the VKOR family.</text>
</comment>
<keyword evidence="9" id="KW-0676">Redox-active center</keyword>
<feature type="domain" description="Vitamin K epoxide reductase" evidence="13">
    <location>
        <begin position="536"/>
        <end position="663"/>
    </location>
</feature>
<feature type="transmembrane region" description="Helical" evidence="10">
    <location>
        <begin position="459"/>
        <end position="479"/>
    </location>
</feature>
<evidence type="ECO:0000256" key="6">
    <source>
        <dbReference type="ARBA" id="ARBA00023002"/>
    </source>
</evidence>
<keyword evidence="8" id="KW-1015">Disulfide bond</keyword>
<sequence>MVSQKPAILITGSEGRLGKAIAAELDGAYTIVGLERECHEQGNDCIDADITSSESLKQALAQARRHYGTRLAAVIHLAAFYDFSGEPKPQYEAVNVEGTQRLLRALQSFEVEQFIYASTMLVHAPTAPGQPINEESPLKPAWPYPESKLAAERVLHAERGRIPALTFRIAGVYSDHCELPGLAYQIQRIYERQLQSRLYPGDVSRGQACVHLEDVASAFRKAVERRAHLPPEVTVLLGEPVTESYEALQNLIGQLVHGETWDTNEIPKAVAATGAWLQDKAEAMIPDAIDRGEEAFVKPFMVRLADDHYELDVGRAESLLGWQPRHSLRRSLPAMIGALLQDPKHWYQRNKLPLPLWLEDSADHGSSSPDAITDYHALDRSEHQRTLWCHFANVALGLWLATSPFILGYADNWMLAVELITPTGRGLAYSDTWMTISDVVTGMLIVLFGLVSLSRDAGWARWTVAGLGLWLLFAPLLFWTPSAAAYANDTLVGALAIALSVAIPSAPGINPMARIGGPDTLPGWDYSPSGWTNRMPIIALAFVGLFISRYLAAYQLGHIDAAWDPLFGDGTERIVTSSVSEAWPVADAGLGATVYVLEIITGVIGDKRRWRTMPWLVLLFGILIVPLGVVSIGFIIIQPIWIGTWCALCLVGALAMLLQIPYSFDEILATWQFLKDRRQQGKKWWYVLMRGDSMDGGSVDTSDDFAAPAGTVVREMLFSGVNLPWTLLASCVIGVALMCSRLLFDASGVAASNDHVLGSLVVTVTIMAWGEVARPLRLLNIGFGVWLMTTPWVIQGYTDLGAAASGLLGVALVFLSIPLGRIEGHYGEWDRIARLRLHMPLRQASA</sequence>
<protein>
    <submittedName>
        <fullName evidence="14">NAD-dependent epimerase/dehydratase family protein</fullName>
    </submittedName>
</protein>
<feature type="transmembrane region" description="Helical" evidence="10">
    <location>
        <begin position="615"/>
        <end position="636"/>
    </location>
</feature>
<evidence type="ECO:0000256" key="8">
    <source>
        <dbReference type="ARBA" id="ARBA00023157"/>
    </source>
</evidence>
<organism evidence="15 17">
    <name type="scientific">Cupriavidus oxalaticus</name>
    <dbReference type="NCBI Taxonomy" id="96344"/>
    <lineage>
        <taxon>Bacteria</taxon>
        <taxon>Pseudomonadati</taxon>
        <taxon>Pseudomonadota</taxon>
        <taxon>Betaproteobacteria</taxon>
        <taxon>Burkholderiales</taxon>
        <taxon>Burkholderiaceae</taxon>
        <taxon>Cupriavidus</taxon>
    </lineage>
</organism>
<feature type="transmembrane region" description="Helical" evidence="10">
    <location>
        <begin position="642"/>
        <end position="664"/>
    </location>
</feature>
<dbReference type="EMBL" id="CP069811">
    <property type="protein sequence ID" value="QRQ90327.1"/>
    <property type="molecule type" value="Genomic_DNA"/>
</dbReference>
<keyword evidence="6" id="KW-0560">Oxidoreductase</keyword>
<feature type="transmembrane region" description="Helical" evidence="10">
    <location>
        <begin position="800"/>
        <end position="819"/>
    </location>
</feature>
<feature type="transmembrane region" description="Helical" evidence="10">
    <location>
        <begin position="431"/>
        <end position="453"/>
    </location>
</feature>
<dbReference type="GO" id="GO:0048038">
    <property type="term" value="F:quinone binding"/>
    <property type="evidence" value="ECO:0007669"/>
    <property type="project" value="UniProtKB-KW"/>
</dbReference>
<evidence type="ECO:0000313" key="16">
    <source>
        <dbReference type="EMBL" id="SPC24420.1"/>
    </source>
</evidence>
<geneLocation type="plasmid" evidence="17">
    <name>co2235_mp</name>
</geneLocation>
<feature type="transmembrane region" description="Helical" evidence="10">
    <location>
        <begin position="390"/>
        <end position="410"/>
    </location>
</feature>
<reference evidence="14 18" key="3">
    <citation type="submission" date="2021-02" db="EMBL/GenBank/DDBJ databases">
        <title>Complete Genome Sequence of Cupriavidus oxalaticus Strain Ox1, a Soil Oxalate-Degrading Species.</title>
        <authorList>
            <person name="Palmieri F."/>
            <person name="Udriet P."/>
            <person name="Deuasquier M."/>
            <person name="Beaudoing E."/>
            <person name="Johnson S.L."/>
            <person name="Davenport K.W."/>
            <person name="Chain P.S."/>
            <person name="Bindschedler S."/>
            <person name="Junier P."/>
        </authorList>
    </citation>
    <scope>NUCLEOTIDE SEQUENCE [LARGE SCALE GENOMIC DNA]</scope>
    <source>
        <strain evidence="14 18">Ox1</strain>
    </source>
</reference>